<dbReference type="AlphaFoldDB" id="A0A7J7YVQ7"/>
<dbReference type="InterPro" id="IPR000827">
    <property type="entry name" value="Chemokine_CC_CS"/>
</dbReference>
<evidence type="ECO:0000313" key="7">
    <source>
        <dbReference type="Proteomes" id="UP000558488"/>
    </source>
</evidence>
<name>A0A7J7YVQ7_PIPKU</name>
<keyword evidence="4" id="KW-0964">Secreted</keyword>
<keyword evidence="2 4" id="KW-0202">Cytokine</keyword>
<keyword evidence="4" id="KW-0732">Signal</keyword>
<evidence type="ECO:0000256" key="3">
    <source>
        <dbReference type="ARBA" id="ARBA00023157"/>
    </source>
</evidence>
<sequence length="104" mass="11810">MKSFPTAPPVLLLFILSVCIGAAPRGSDVAKICCLQFSQRTLPWNLVQSYEFTRSSCTQKAVIFTTKKGRKVCAQPKENWVRRYILLLKAQQNQTLLNFQSKDT</sequence>
<dbReference type="Gene3D" id="2.40.50.40">
    <property type="match status" value="1"/>
</dbReference>
<feature type="chain" id="PRO_5029948344" description="C-C motif chemokine" evidence="4">
    <location>
        <begin position="23"/>
        <end position="104"/>
    </location>
</feature>
<evidence type="ECO:0000259" key="5">
    <source>
        <dbReference type="SMART" id="SM00199"/>
    </source>
</evidence>
<keyword evidence="3" id="KW-1015">Disulfide bond</keyword>
<evidence type="ECO:0000256" key="1">
    <source>
        <dbReference type="ARBA" id="ARBA00010868"/>
    </source>
</evidence>
<comment type="similarity">
    <text evidence="1 4">Belongs to the intercrine beta (chemokine CC) family.</text>
</comment>
<dbReference type="Proteomes" id="UP000558488">
    <property type="component" value="Unassembled WGS sequence"/>
</dbReference>
<dbReference type="PANTHER" id="PTHR12015:SF73">
    <property type="entry name" value="C-C MOTIF CHEMOKINE 26"/>
    <property type="match status" value="1"/>
</dbReference>
<accession>A0A7J7YVQ7</accession>
<comment type="caution">
    <text evidence="6">The sequence shown here is derived from an EMBL/GenBank/DDBJ whole genome shotgun (WGS) entry which is preliminary data.</text>
</comment>
<dbReference type="Pfam" id="PF00048">
    <property type="entry name" value="IL8"/>
    <property type="match status" value="1"/>
</dbReference>
<feature type="domain" description="Chemokine interleukin-8-like" evidence="5">
    <location>
        <begin position="30"/>
        <end position="88"/>
    </location>
</feature>
<dbReference type="SMART" id="SM00199">
    <property type="entry name" value="SCY"/>
    <property type="match status" value="1"/>
</dbReference>
<dbReference type="OrthoDB" id="8934837at2759"/>
<dbReference type="SUPFAM" id="SSF54117">
    <property type="entry name" value="Interleukin 8-like chemokines"/>
    <property type="match status" value="1"/>
</dbReference>
<dbReference type="GO" id="GO:0006954">
    <property type="term" value="P:inflammatory response"/>
    <property type="evidence" value="ECO:0007669"/>
    <property type="project" value="TreeGrafter"/>
</dbReference>
<evidence type="ECO:0000256" key="4">
    <source>
        <dbReference type="RuleBase" id="RU361150"/>
    </source>
</evidence>
<dbReference type="PROSITE" id="PS00472">
    <property type="entry name" value="SMALL_CYTOKINES_CC"/>
    <property type="match status" value="1"/>
</dbReference>
<dbReference type="GO" id="GO:0030335">
    <property type="term" value="P:positive regulation of cell migration"/>
    <property type="evidence" value="ECO:0007669"/>
    <property type="project" value="TreeGrafter"/>
</dbReference>
<dbReference type="GO" id="GO:0061844">
    <property type="term" value="P:antimicrobial humoral immune response mediated by antimicrobial peptide"/>
    <property type="evidence" value="ECO:0007669"/>
    <property type="project" value="TreeGrafter"/>
</dbReference>
<dbReference type="InterPro" id="IPR039809">
    <property type="entry name" value="Chemokine_b/g/d"/>
</dbReference>
<dbReference type="InterPro" id="IPR001811">
    <property type="entry name" value="Chemokine_IL8-like_dom"/>
</dbReference>
<dbReference type="CDD" id="cd00272">
    <property type="entry name" value="Chemokine_CC"/>
    <property type="match status" value="1"/>
</dbReference>
<dbReference type="PANTHER" id="PTHR12015">
    <property type="entry name" value="SMALL INDUCIBLE CYTOKINE A"/>
    <property type="match status" value="1"/>
</dbReference>
<dbReference type="GO" id="GO:0048245">
    <property type="term" value="P:eosinophil chemotaxis"/>
    <property type="evidence" value="ECO:0007669"/>
    <property type="project" value="TreeGrafter"/>
</dbReference>
<protein>
    <recommendedName>
        <fullName evidence="4">C-C motif chemokine</fullName>
    </recommendedName>
</protein>
<dbReference type="GO" id="GO:0070098">
    <property type="term" value="P:chemokine-mediated signaling pathway"/>
    <property type="evidence" value="ECO:0007669"/>
    <property type="project" value="TreeGrafter"/>
</dbReference>
<evidence type="ECO:0000313" key="6">
    <source>
        <dbReference type="EMBL" id="KAF6365909.1"/>
    </source>
</evidence>
<keyword evidence="7" id="KW-1185">Reference proteome</keyword>
<dbReference type="EMBL" id="JACAGB010000004">
    <property type="protein sequence ID" value="KAF6365909.1"/>
    <property type="molecule type" value="Genomic_DNA"/>
</dbReference>
<gene>
    <name evidence="6" type="ORF">mPipKuh1_002297</name>
</gene>
<dbReference type="InterPro" id="IPR036048">
    <property type="entry name" value="Interleukin_8-like_sf"/>
</dbReference>
<dbReference type="GO" id="GO:0048020">
    <property type="term" value="F:CCR chemokine receptor binding"/>
    <property type="evidence" value="ECO:0007669"/>
    <property type="project" value="TreeGrafter"/>
</dbReference>
<keyword evidence="4" id="KW-0145">Chemotaxis</keyword>
<evidence type="ECO:0000256" key="2">
    <source>
        <dbReference type="ARBA" id="ARBA00022514"/>
    </source>
</evidence>
<organism evidence="6 7">
    <name type="scientific">Pipistrellus kuhlii</name>
    <name type="common">Kuhl's pipistrelle</name>
    <dbReference type="NCBI Taxonomy" id="59472"/>
    <lineage>
        <taxon>Eukaryota</taxon>
        <taxon>Metazoa</taxon>
        <taxon>Chordata</taxon>
        <taxon>Craniata</taxon>
        <taxon>Vertebrata</taxon>
        <taxon>Euteleostomi</taxon>
        <taxon>Mammalia</taxon>
        <taxon>Eutheria</taxon>
        <taxon>Laurasiatheria</taxon>
        <taxon>Chiroptera</taxon>
        <taxon>Yangochiroptera</taxon>
        <taxon>Vespertilionidae</taxon>
        <taxon>Pipistrellus</taxon>
    </lineage>
</organism>
<dbReference type="GO" id="GO:0008009">
    <property type="term" value="F:chemokine activity"/>
    <property type="evidence" value="ECO:0007669"/>
    <property type="project" value="InterPro"/>
</dbReference>
<dbReference type="GO" id="GO:0005615">
    <property type="term" value="C:extracellular space"/>
    <property type="evidence" value="ECO:0007669"/>
    <property type="project" value="UniProtKB-KW"/>
</dbReference>
<feature type="signal peptide" evidence="4">
    <location>
        <begin position="1"/>
        <end position="22"/>
    </location>
</feature>
<comment type="subcellular location">
    <subcellularLocation>
        <location evidence="4">Secreted</location>
    </subcellularLocation>
</comment>
<proteinExistence type="inferred from homology"/>
<dbReference type="FunFam" id="2.40.50.40:FF:000002">
    <property type="entry name" value="C-C motif chemokine"/>
    <property type="match status" value="1"/>
</dbReference>
<reference evidence="6 7" key="1">
    <citation type="journal article" date="2020" name="Nature">
        <title>Six reference-quality genomes reveal evolution of bat adaptations.</title>
        <authorList>
            <person name="Jebb D."/>
            <person name="Huang Z."/>
            <person name="Pippel M."/>
            <person name="Hughes G.M."/>
            <person name="Lavrichenko K."/>
            <person name="Devanna P."/>
            <person name="Winkler S."/>
            <person name="Jermiin L.S."/>
            <person name="Skirmuntt E.C."/>
            <person name="Katzourakis A."/>
            <person name="Burkitt-Gray L."/>
            <person name="Ray D.A."/>
            <person name="Sullivan K.A.M."/>
            <person name="Roscito J.G."/>
            <person name="Kirilenko B.M."/>
            <person name="Davalos L.M."/>
            <person name="Corthals A.P."/>
            <person name="Power M.L."/>
            <person name="Jones G."/>
            <person name="Ransome R.D."/>
            <person name="Dechmann D.K.N."/>
            <person name="Locatelli A.G."/>
            <person name="Puechmaille S.J."/>
            <person name="Fedrigo O."/>
            <person name="Jarvis E.D."/>
            <person name="Hiller M."/>
            <person name="Vernes S.C."/>
            <person name="Myers E.W."/>
            <person name="Teeling E.C."/>
        </authorList>
    </citation>
    <scope>NUCLEOTIDE SEQUENCE [LARGE SCALE GENOMIC DNA]</scope>
    <source>
        <strain evidence="6">MPipKuh1</strain>
        <tissue evidence="6">Flight muscle</tissue>
    </source>
</reference>